<proteinExistence type="predicted"/>
<dbReference type="Proteomes" id="UP000217265">
    <property type="component" value="Chromosome"/>
</dbReference>
<evidence type="ECO:0000313" key="1">
    <source>
        <dbReference type="EMBL" id="ATC65864.1"/>
    </source>
</evidence>
<gene>
    <name evidence="1" type="ORF">CMV30_18990</name>
</gene>
<organism evidence="1 2">
    <name type="scientific">Nibricoccus aquaticus</name>
    <dbReference type="NCBI Taxonomy" id="2576891"/>
    <lineage>
        <taxon>Bacteria</taxon>
        <taxon>Pseudomonadati</taxon>
        <taxon>Verrucomicrobiota</taxon>
        <taxon>Opitutia</taxon>
        <taxon>Opitutales</taxon>
        <taxon>Opitutaceae</taxon>
        <taxon>Nibricoccus</taxon>
    </lineage>
</organism>
<dbReference type="RefSeq" id="WP_096057493.1">
    <property type="nucleotide sequence ID" value="NZ_CP023344.1"/>
</dbReference>
<dbReference type="KEGG" id="vbh:CMV30_18990"/>
<evidence type="ECO:0000313" key="2">
    <source>
        <dbReference type="Proteomes" id="UP000217265"/>
    </source>
</evidence>
<keyword evidence="2" id="KW-1185">Reference proteome</keyword>
<name>A0A290QBG5_9BACT</name>
<reference evidence="1 2" key="1">
    <citation type="submission" date="2017-09" db="EMBL/GenBank/DDBJ databases">
        <title>Complete genome sequence of Verrucomicrobial strain HZ-65, isolated from freshwater.</title>
        <authorList>
            <person name="Choi A."/>
        </authorList>
    </citation>
    <scope>NUCLEOTIDE SEQUENCE [LARGE SCALE GENOMIC DNA]</scope>
    <source>
        <strain evidence="1 2">HZ-65</strain>
    </source>
</reference>
<sequence>MKTITVTDQEFELIVARLADDLGSNVKDPDRENAVEQWREASPTYAAEMAAQWPKDREFYEAVRSELDFTANLLERLQAVEKLGTKARVVEFALSPEMETALVEQAESLSIPLDEYFGLHCDLDWVFRDKIADARFTTDFYVYPTAERALKAGVKYCRTTGEKSVSIHFYDENGIHVMDDFTADGVKQEVANA</sequence>
<dbReference type="AlphaFoldDB" id="A0A290QBG5"/>
<accession>A0A290QBG5</accession>
<protein>
    <submittedName>
        <fullName evidence="1">Uncharacterized protein</fullName>
    </submittedName>
</protein>
<dbReference type="EMBL" id="CP023344">
    <property type="protein sequence ID" value="ATC65864.1"/>
    <property type="molecule type" value="Genomic_DNA"/>
</dbReference>